<dbReference type="GO" id="GO:0009887">
    <property type="term" value="P:animal organ morphogenesis"/>
    <property type="evidence" value="ECO:0007669"/>
    <property type="project" value="UniProtKB-ARBA"/>
</dbReference>
<proteinExistence type="predicted"/>
<keyword evidence="3" id="KW-0965">Cell junction</keyword>
<dbReference type="CDD" id="cd14473">
    <property type="entry name" value="FERM_B-lobe"/>
    <property type="match status" value="1"/>
</dbReference>
<sequence length="675" mass="77670">MARTLLSRFGSKKDLSSNQSEFQCAIRLLDDEEVLQTSFQREQKGQFLLDYAFKTLNLLEKDYFGLRFVDANNLRVWLDPTRSILKQVKNLNPIIFCFRVKFYPANPILLKDELTRYYLYLQLRRDLLNRRLYCLPADAIYLMACVVQSELGDYNDAEHKENYVSTFKIIPNQNEKIELETIEIHMNEMKSLTPADAELQFLERASKLETYGIDPYPVKDHKKIQYLIGINHSGILSFQGNKKVYHFKWNELQKITYEGKMFILHHYSGGKKNLVGFKCPNVSACQNLWRSAVEQRYFFTMNSSDDIPTITTGGGLFSKQCKLRYSGRVEREIIEDMKKLPATTTTTTATATSTINRRHSMNTMPMSMRSFGRSNTAPLPDDGSPNKFQSSFNDDKNPYLNYSIVSEPENYGSHKDGTFQPNCSMIVEPLNEDYENNHPSLQQRIIGLSSTTNPCLPTEFDMRPDVTPTGDEPNTISFETPMVRSSPSQLSTSIHQQLQQQQQQKSSEEETTTNDSDETLEQVSEIVDQTPSTYQQPYMTTATGKHMKHLNKNDDESKNNNIIINNNNNNNSSSISNNNNNNNNMKNMDKLNQLTKRQKTSKISCGKKLCIMLFTSLLSALIIFILITGFLIIILETDTEMFIGLRKLPEMVIFQRDYYQPIKENIIQSINSMNL</sequence>
<feature type="compositionally biased region" description="Polar residues" evidence="5">
    <location>
        <begin position="472"/>
        <end position="487"/>
    </location>
</feature>
<evidence type="ECO:0000259" key="7">
    <source>
        <dbReference type="PROSITE" id="PS50057"/>
    </source>
</evidence>
<dbReference type="InterPro" id="IPR019747">
    <property type="entry name" value="FERM_CS"/>
</dbReference>
<evidence type="ECO:0000256" key="3">
    <source>
        <dbReference type="ARBA" id="ARBA00022949"/>
    </source>
</evidence>
<dbReference type="PROSITE" id="PS50057">
    <property type="entry name" value="FERM_3"/>
    <property type="match status" value="1"/>
</dbReference>
<dbReference type="Proteomes" id="UP000790347">
    <property type="component" value="Unassembled WGS sequence"/>
</dbReference>
<dbReference type="Pfam" id="PF09379">
    <property type="entry name" value="FERM_N"/>
    <property type="match status" value="1"/>
</dbReference>
<dbReference type="GO" id="GO:0005912">
    <property type="term" value="C:adherens junction"/>
    <property type="evidence" value="ECO:0007669"/>
    <property type="project" value="UniProtKB-SubCell"/>
</dbReference>
<reference evidence="8" key="2">
    <citation type="journal article" date="2022" name="Res Sq">
        <title>Comparative Genomics Reveals Insights into the Divergent Evolution of Astigmatic Mites and Household Pest Adaptations.</title>
        <authorList>
            <person name="Xiong Q."/>
            <person name="Wan A.T.-Y."/>
            <person name="Liu X.-Y."/>
            <person name="Fung C.S.-H."/>
            <person name="Xiao X."/>
            <person name="Malainual N."/>
            <person name="Hou J."/>
            <person name="Wang L."/>
            <person name="Wang M."/>
            <person name="Yang K."/>
            <person name="Cui Y."/>
            <person name="Leung E."/>
            <person name="Nong W."/>
            <person name="Shin S.-K."/>
            <person name="Au S."/>
            <person name="Jeong K.Y."/>
            <person name="Chew F.T."/>
            <person name="Hui J."/>
            <person name="Leung T.F."/>
            <person name="Tungtrongchitr A."/>
            <person name="Zhong N."/>
            <person name="Liu Z."/>
            <person name="Tsui S."/>
        </authorList>
    </citation>
    <scope>NUCLEOTIDE SEQUENCE</scope>
    <source>
        <strain evidence="8">Derf</strain>
        <tissue evidence="8">Whole organism</tissue>
    </source>
</reference>
<feature type="transmembrane region" description="Helical" evidence="6">
    <location>
        <begin position="611"/>
        <end position="635"/>
    </location>
</feature>
<dbReference type="InterPro" id="IPR029071">
    <property type="entry name" value="Ubiquitin-like_domsf"/>
</dbReference>
<feature type="compositionally biased region" description="Low complexity" evidence="5">
    <location>
        <begin position="488"/>
        <end position="505"/>
    </location>
</feature>
<dbReference type="Pfam" id="PF09380">
    <property type="entry name" value="FERM_C"/>
    <property type="match status" value="1"/>
</dbReference>
<feature type="region of interest" description="Disordered" evidence="5">
    <location>
        <begin position="452"/>
        <end position="520"/>
    </location>
</feature>
<dbReference type="InterPro" id="IPR035963">
    <property type="entry name" value="FERM_2"/>
</dbReference>
<keyword evidence="9" id="KW-1185">Reference proteome</keyword>
<reference evidence="8" key="1">
    <citation type="submission" date="2013-05" db="EMBL/GenBank/DDBJ databases">
        <authorList>
            <person name="Yim A.K.Y."/>
            <person name="Chan T.F."/>
            <person name="Ji K.M."/>
            <person name="Liu X.Y."/>
            <person name="Zhou J.W."/>
            <person name="Li R.Q."/>
            <person name="Yang K.Y."/>
            <person name="Li J."/>
            <person name="Li M."/>
            <person name="Law P.T.W."/>
            <person name="Wu Y.L."/>
            <person name="Cai Z.L."/>
            <person name="Qin H."/>
            <person name="Bao Y."/>
            <person name="Leung R.K.K."/>
            <person name="Ng P.K.S."/>
            <person name="Zou J."/>
            <person name="Zhong X.J."/>
            <person name="Ran P.X."/>
            <person name="Zhong N.S."/>
            <person name="Liu Z.G."/>
            <person name="Tsui S.K.W."/>
        </authorList>
    </citation>
    <scope>NUCLEOTIDE SEQUENCE</scope>
    <source>
        <strain evidence="8">Derf</strain>
        <tissue evidence="8">Whole organism</tissue>
    </source>
</reference>
<accession>A0A922KZA4</accession>
<dbReference type="FunFam" id="3.10.20.90:FF:000002">
    <property type="entry name" value="Erythrocyte protein band 4.1-like 3"/>
    <property type="match status" value="1"/>
</dbReference>
<evidence type="ECO:0000313" key="8">
    <source>
        <dbReference type="EMBL" id="KAH9505898.1"/>
    </source>
</evidence>
<dbReference type="Pfam" id="PF00373">
    <property type="entry name" value="FERM_M"/>
    <property type="match status" value="1"/>
</dbReference>
<dbReference type="SMART" id="SM01196">
    <property type="entry name" value="FERM_C"/>
    <property type="match status" value="1"/>
</dbReference>
<dbReference type="FunFam" id="1.20.80.10:FF:000006">
    <property type="entry name" value="FERM domain-containing protein 5 isoform X1"/>
    <property type="match status" value="1"/>
</dbReference>
<dbReference type="InterPro" id="IPR018980">
    <property type="entry name" value="FERM_PH-like_C"/>
</dbReference>
<feature type="compositionally biased region" description="Low complexity" evidence="5">
    <location>
        <begin position="559"/>
        <end position="584"/>
    </location>
</feature>
<dbReference type="SUPFAM" id="SSF54236">
    <property type="entry name" value="Ubiquitin-like"/>
    <property type="match status" value="1"/>
</dbReference>
<dbReference type="InterPro" id="IPR019749">
    <property type="entry name" value="Band_41_domain"/>
</dbReference>
<dbReference type="CDD" id="cd17102">
    <property type="entry name" value="FERM_F1_FRMD3"/>
    <property type="match status" value="1"/>
</dbReference>
<dbReference type="GO" id="GO:0005856">
    <property type="term" value="C:cytoskeleton"/>
    <property type="evidence" value="ECO:0007669"/>
    <property type="project" value="TreeGrafter"/>
</dbReference>
<gene>
    <name evidence="8" type="primary">FRMD5</name>
    <name evidence="8" type="ORF">DERF_010665</name>
</gene>
<evidence type="ECO:0000256" key="4">
    <source>
        <dbReference type="ARBA" id="ARBA00043944"/>
    </source>
</evidence>
<feature type="compositionally biased region" description="Acidic residues" evidence="5">
    <location>
        <begin position="509"/>
        <end position="520"/>
    </location>
</feature>
<evidence type="ECO:0000256" key="1">
    <source>
        <dbReference type="ARBA" id="ARBA00004536"/>
    </source>
</evidence>
<feature type="domain" description="FERM" evidence="7">
    <location>
        <begin position="22"/>
        <end position="303"/>
    </location>
</feature>
<dbReference type="GO" id="GO:0048731">
    <property type="term" value="P:system development"/>
    <property type="evidence" value="ECO:0007669"/>
    <property type="project" value="UniProtKB-ARBA"/>
</dbReference>
<evidence type="ECO:0000313" key="9">
    <source>
        <dbReference type="Proteomes" id="UP000790347"/>
    </source>
</evidence>
<name>A0A922KZA4_DERFA</name>
<dbReference type="AlphaFoldDB" id="A0A922KZA4"/>
<keyword evidence="6" id="KW-0812">Transmembrane</keyword>
<dbReference type="SUPFAM" id="SSF50729">
    <property type="entry name" value="PH domain-like"/>
    <property type="match status" value="1"/>
</dbReference>
<dbReference type="GO" id="GO:0008092">
    <property type="term" value="F:cytoskeletal protein binding"/>
    <property type="evidence" value="ECO:0007669"/>
    <property type="project" value="InterPro"/>
</dbReference>
<dbReference type="PANTHER" id="PTHR23280:SF32">
    <property type="entry name" value="FI22325P1"/>
    <property type="match status" value="1"/>
</dbReference>
<dbReference type="PANTHER" id="PTHR23280">
    <property type="entry name" value="4.1 G PROTEIN"/>
    <property type="match status" value="1"/>
</dbReference>
<dbReference type="InterPro" id="IPR019748">
    <property type="entry name" value="FERM_central"/>
</dbReference>
<keyword evidence="6" id="KW-0472">Membrane</keyword>
<evidence type="ECO:0000256" key="2">
    <source>
        <dbReference type="ARBA" id="ARBA00022025"/>
    </source>
</evidence>
<protein>
    <recommendedName>
        <fullName evidence="2">Moesin/ezrin/radixin homolog 1</fullName>
    </recommendedName>
</protein>
<dbReference type="PRINTS" id="PR00935">
    <property type="entry name" value="BAND41"/>
</dbReference>
<dbReference type="Gene3D" id="3.10.20.90">
    <property type="entry name" value="Phosphatidylinositol 3-kinase Catalytic Subunit, Chain A, domain 1"/>
    <property type="match status" value="1"/>
</dbReference>
<dbReference type="GO" id="GO:0031032">
    <property type="term" value="P:actomyosin structure organization"/>
    <property type="evidence" value="ECO:0007669"/>
    <property type="project" value="TreeGrafter"/>
</dbReference>
<comment type="caution">
    <text evidence="8">The sequence shown here is derived from an EMBL/GenBank/DDBJ whole genome shotgun (WGS) entry which is preliminary data.</text>
</comment>
<dbReference type="SMART" id="SM00295">
    <property type="entry name" value="B41"/>
    <property type="match status" value="1"/>
</dbReference>
<evidence type="ECO:0000256" key="6">
    <source>
        <dbReference type="SAM" id="Phobius"/>
    </source>
</evidence>
<dbReference type="EMBL" id="ASGP02000005">
    <property type="protein sequence ID" value="KAH9505898.1"/>
    <property type="molecule type" value="Genomic_DNA"/>
</dbReference>
<dbReference type="Gene3D" id="1.20.80.10">
    <property type="match status" value="1"/>
</dbReference>
<dbReference type="SUPFAM" id="SSF47031">
    <property type="entry name" value="Second domain of FERM"/>
    <property type="match status" value="1"/>
</dbReference>
<dbReference type="PRINTS" id="PR00661">
    <property type="entry name" value="ERMFAMILY"/>
</dbReference>
<dbReference type="Gene3D" id="2.30.29.30">
    <property type="entry name" value="Pleckstrin-homology domain (PH domain)/Phosphotyrosine-binding domain (PTB)"/>
    <property type="match status" value="1"/>
</dbReference>
<dbReference type="InterPro" id="IPR011993">
    <property type="entry name" value="PH-like_dom_sf"/>
</dbReference>
<dbReference type="PROSITE" id="PS00660">
    <property type="entry name" value="FERM_1"/>
    <property type="match status" value="1"/>
</dbReference>
<dbReference type="InterPro" id="IPR014352">
    <property type="entry name" value="FERM/acyl-CoA-bd_prot_sf"/>
</dbReference>
<feature type="region of interest" description="Disordered" evidence="5">
    <location>
        <begin position="549"/>
        <end position="587"/>
    </location>
</feature>
<dbReference type="InterPro" id="IPR000299">
    <property type="entry name" value="FERM_domain"/>
</dbReference>
<organism evidence="8 9">
    <name type="scientific">Dermatophagoides farinae</name>
    <name type="common">American house dust mite</name>
    <dbReference type="NCBI Taxonomy" id="6954"/>
    <lineage>
        <taxon>Eukaryota</taxon>
        <taxon>Metazoa</taxon>
        <taxon>Ecdysozoa</taxon>
        <taxon>Arthropoda</taxon>
        <taxon>Chelicerata</taxon>
        <taxon>Arachnida</taxon>
        <taxon>Acari</taxon>
        <taxon>Acariformes</taxon>
        <taxon>Sarcoptiformes</taxon>
        <taxon>Astigmata</taxon>
        <taxon>Psoroptidia</taxon>
        <taxon>Analgoidea</taxon>
        <taxon>Pyroglyphidae</taxon>
        <taxon>Dermatophagoidinae</taxon>
        <taxon>Dermatophagoides</taxon>
    </lineage>
</organism>
<keyword evidence="6" id="KW-1133">Transmembrane helix</keyword>
<comment type="subcellular location">
    <subcellularLocation>
        <location evidence="1">Cell junction</location>
        <location evidence="1">Adherens junction</location>
    </subcellularLocation>
    <subcellularLocation>
        <location evidence="4">Cell projection</location>
        <location evidence="4">Rhabdomere</location>
    </subcellularLocation>
</comment>
<evidence type="ECO:0000256" key="5">
    <source>
        <dbReference type="SAM" id="MobiDB-lite"/>
    </source>
</evidence>
<dbReference type="GO" id="GO:0071944">
    <property type="term" value="C:cell periphery"/>
    <property type="evidence" value="ECO:0007669"/>
    <property type="project" value="UniProtKB-ARBA"/>
</dbReference>
<dbReference type="InterPro" id="IPR000798">
    <property type="entry name" value="Ez/rad/moesin-like"/>
</dbReference>
<dbReference type="InterPro" id="IPR018979">
    <property type="entry name" value="FERM_N"/>
</dbReference>